<sequence length="139" mass="15048">MFTFVEEFAAGSGQRHFGFPTGGIDHGETPARAARRELLEEAKLAAPLSDVQALLPAGHPGILEVKWSRNRFLPFLALQPESTPRSGTPEIEESGIRVVSVDENGAMEMLRSGSMFLPSAVTLQLALDWLKSSSAQDGR</sequence>
<protein>
    <recommendedName>
        <fullName evidence="1">Nudix hydrolase domain-containing protein</fullName>
    </recommendedName>
</protein>
<reference evidence="2" key="1">
    <citation type="submission" date="2021-02" db="EMBL/GenBank/DDBJ databases">
        <authorList>
            <person name="Dougan E. K."/>
            <person name="Rhodes N."/>
            <person name="Thang M."/>
            <person name="Chan C."/>
        </authorList>
    </citation>
    <scope>NUCLEOTIDE SEQUENCE</scope>
</reference>
<dbReference type="AlphaFoldDB" id="A0A812QXI1"/>
<evidence type="ECO:0000313" key="3">
    <source>
        <dbReference type="Proteomes" id="UP000604046"/>
    </source>
</evidence>
<dbReference type="OrthoDB" id="185493at2759"/>
<dbReference type="Proteomes" id="UP000604046">
    <property type="component" value="Unassembled WGS sequence"/>
</dbReference>
<dbReference type="Pfam" id="PF00293">
    <property type="entry name" value="NUDIX"/>
    <property type="match status" value="1"/>
</dbReference>
<evidence type="ECO:0000259" key="1">
    <source>
        <dbReference type="PROSITE" id="PS51462"/>
    </source>
</evidence>
<accession>A0A812QXI1</accession>
<name>A0A812QXI1_9DINO</name>
<keyword evidence="3" id="KW-1185">Reference proteome</keyword>
<organism evidence="2 3">
    <name type="scientific">Symbiodinium natans</name>
    <dbReference type="NCBI Taxonomy" id="878477"/>
    <lineage>
        <taxon>Eukaryota</taxon>
        <taxon>Sar</taxon>
        <taxon>Alveolata</taxon>
        <taxon>Dinophyceae</taxon>
        <taxon>Suessiales</taxon>
        <taxon>Symbiodiniaceae</taxon>
        <taxon>Symbiodinium</taxon>
    </lineage>
</organism>
<dbReference type="InterPro" id="IPR015797">
    <property type="entry name" value="NUDIX_hydrolase-like_dom_sf"/>
</dbReference>
<gene>
    <name evidence="2" type="ORF">SNAT2548_LOCUS22182</name>
</gene>
<dbReference type="Gene3D" id="3.90.79.10">
    <property type="entry name" value="Nucleoside Triphosphate Pyrophosphohydrolase"/>
    <property type="match status" value="1"/>
</dbReference>
<dbReference type="SUPFAM" id="SSF55811">
    <property type="entry name" value="Nudix"/>
    <property type="match status" value="1"/>
</dbReference>
<comment type="caution">
    <text evidence="2">The sequence shown here is derived from an EMBL/GenBank/DDBJ whole genome shotgun (WGS) entry which is preliminary data.</text>
</comment>
<dbReference type="PROSITE" id="PS51462">
    <property type="entry name" value="NUDIX"/>
    <property type="match status" value="1"/>
</dbReference>
<dbReference type="EMBL" id="CAJNDS010002277">
    <property type="protein sequence ID" value="CAE7407706.1"/>
    <property type="molecule type" value="Genomic_DNA"/>
</dbReference>
<feature type="domain" description="Nudix hydrolase" evidence="1">
    <location>
        <begin position="1"/>
        <end position="123"/>
    </location>
</feature>
<proteinExistence type="predicted"/>
<dbReference type="InterPro" id="IPR000086">
    <property type="entry name" value="NUDIX_hydrolase_dom"/>
</dbReference>
<evidence type="ECO:0000313" key="2">
    <source>
        <dbReference type="EMBL" id="CAE7407706.1"/>
    </source>
</evidence>